<name>A0A6I6JDB0_9BACT</name>
<reference evidence="2 3" key="1">
    <citation type="submission" date="2019-11" db="EMBL/GenBank/DDBJ databases">
        <authorList>
            <person name="Zheng R.K."/>
            <person name="Sun C.M."/>
        </authorList>
    </citation>
    <scope>NUCLEOTIDE SEQUENCE [LARGE SCALE GENOMIC DNA]</scope>
    <source>
        <strain evidence="2 3">SRB007</strain>
    </source>
</reference>
<evidence type="ECO:0000313" key="2">
    <source>
        <dbReference type="EMBL" id="QGY39060.1"/>
    </source>
</evidence>
<gene>
    <name evidence="2" type="ORF">GM415_02550</name>
</gene>
<proteinExistence type="predicted"/>
<dbReference type="RefSeq" id="WP_158946272.1">
    <property type="nucleotide sequence ID" value="NZ_CP046400.1"/>
</dbReference>
<sequence length="444" mass="47754">MTKKYANYLKIAATHNLQEIAKWKRESEIKLIDDYLSNLPALGRPFMPDYRNDSAKRAEMLKTIQEDGKYNAAIEYIGYMASVASVVFARSTPVSLGASFISLSLAKMPSLSLPTLPKLMPLTIIGLNATQLSSLMSDLKKMGYDPEKYEFGDSLSYDLSIDGNMNVYKITRGDGSTVLDTMAFKSLDQLQSAEKLVCFAYLLAKKDQKISRTEMEQLLDKLDAFHCLSPTEKTNVLDMTNKLIFSFGAATPLPGQHTPGTESDGPNSSQAVHQGAPDELSQTTILNACGMNAAASSCAKDGPDSIQLNDKPVSHKLIHTPAVDETKQDPGDQPPPHGSITHTSAAGDEPSLSTILNAIDPDNGQSTPGENASPPDAPDADDYQALLKELSGFTPSNPQSPGSQPVEPPSQVVIPTNDNSAGNQDDDLHDDDDGGMFSLLTPDG</sequence>
<keyword evidence="3" id="KW-1185">Reference proteome</keyword>
<feature type="region of interest" description="Disordered" evidence="1">
    <location>
        <begin position="250"/>
        <end position="278"/>
    </location>
</feature>
<dbReference type="AlphaFoldDB" id="A0A6I6JDB0"/>
<feature type="compositionally biased region" description="Acidic residues" evidence="1">
    <location>
        <begin position="424"/>
        <end position="434"/>
    </location>
</feature>
<organism evidence="2 3">
    <name type="scientific">Pseudodesulfovibrio cashew</name>
    <dbReference type="NCBI Taxonomy" id="2678688"/>
    <lineage>
        <taxon>Bacteria</taxon>
        <taxon>Pseudomonadati</taxon>
        <taxon>Thermodesulfobacteriota</taxon>
        <taxon>Desulfovibrionia</taxon>
        <taxon>Desulfovibrionales</taxon>
        <taxon>Desulfovibrionaceae</taxon>
    </lineage>
</organism>
<dbReference type="Proteomes" id="UP000428328">
    <property type="component" value="Chromosome"/>
</dbReference>
<accession>A0A6I6JDB0</accession>
<protein>
    <submittedName>
        <fullName evidence="2">Uncharacterized protein</fullName>
    </submittedName>
</protein>
<dbReference type="KEGG" id="psel:GM415_02550"/>
<feature type="region of interest" description="Disordered" evidence="1">
    <location>
        <begin position="324"/>
        <end position="444"/>
    </location>
</feature>
<dbReference type="EMBL" id="CP046400">
    <property type="protein sequence ID" value="QGY39060.1"/>
    <property type="molecule type" value="Genomic_DNA"/>
</dbReference>
<evidence type="ECO:0000313" key="3">
    <source>
        <dbReference type="Proteomes" id="UP000428328"/>
    </source>
</evidence>
<evidence type="ECO:0000256" key="1">
    <source>
        <dbReference type="SAM" id="MobiDB-lite"/>
    </source>
</evidence>
<feature type="compositionally biased region" description="Polar residues" evidence="1">
    <location>
        <begin position="413"/>
        <end position="423"/>
    </location>
</feature>
<feature type="compositionally biased region" description="Polar residues" evidence="1">
    <location>
        <begin position="393"/>
        <end position="403"/>
    </location>
</feature>
<feature type="compositionally biased region" description="Polar residues" evidence="1">
    <location>
        <begin position="258"/>
        <end position="272"/>
    </location>
</feature>